<dbReference type="CDD" id="cd00067">
    <property type="entry name" value="GAL4"/>
    <property type="match status" value="1"/>
</dbReference>
<organism evidence="3 4">
    <name type="scientific">Saccharata proteae CBS 121410</name>
    <dbReference type="NCBI Taxonomy" id="1314787"/>
    <lineage>
        <taxon>Eukaryota</taxon>
        <taxon>Fungi</taxon>
        <taxon>Dikarya</taxon>
        <taxon>Ascomycota</taxon>
        <taxon>Pezizomycotina</taxon>
        <taxon>Dothideomycetes</taxon>
        <taxon>Dothideomycetes incertae sedis</taxon>
        <taxon>Botryosphaeriales</taxon>
        <taxon>Saccharataceae</taxon>
        <taxon>Saccharata</taxon>
    </lineage>
</organism>
<dbReference type="OrthoDB" id="5429770at2759"/>
<evidence type="ECO:0000259" key="2">
    <source>
        <dbReference type="PROSITE" id="PS50048"/>
    </source>
</evidence>
<evidence type="ECO:0000256" key="1">
    <source>
        <dbReference type="ARBA" id="ARBA00023242"/>
    </source>
</evidence>
<dbReference type="Pfam" id="PF00172">
    <property type="entry name" value="Zn_clus"/>
    <property type="match status" value="1"/>
</dbReference>
<dbReference type="SUPFAM" id="SSF57701">
    <property type="entry name" value="Zn2/Cys6 DNA-binding domain"/>
    <property type="match status" value="1"/>
</dbReference>
<dbReference type="PANTHER" id="PTHR38791">
    <property type="entry name" value="ZN(II)2CYS6 TRANSCRIPTION FACTOR (EUROFUNG)-RELATED-RELATED"/>
    <property type="match status" value="1"/>
</dbReference>
<dbReference type="Gene3D" id="4.10.240.10">
    <property type="entry name" value="Zn(2)-C6 fungal-type DNA-binding domain"/>
    <property type="match status" value="1"/>
</dbReference>
<dbReference type="InterPro" id="IPR036864">
    <property type="entry name" value="Zn2-C6_fun-type_DNA-bd_sf"/>
</dbReference>
<dbReference type="PROSITE" id="PS50048">
    <property type="entry name" value="ZN2_CY6_FUNGAL_2"/>
    <property type="match status" value="1"/>
</dbReference>
<sequence length="518" mass="58393">MVNTGRASPACFACLKKRVKCDEERPHCRRCTKTGRPCPGYRDQASLIFRNQNGYAEEKVKAREALVVGAREDHSLQEIVVFNANALPRPCSMNIDDLAIQRFFNDFVVAPNSPNLLGYLDFLPSMASRSGKLRCLDEALASAALANQCKGLKEPRLLPVARRRYGQALTAVNEALRDPELMRNDDVLLVIVLLGIFEVIVHDKPPGDGFDAHFRGKLALLKERGEEQFKTEAKRQLFRVVFTQLQVGLLLRREPPPPETHAWLAALRPTRRAQRLQAQLVDVIQFAADMEAVRALPDDDAGKIYRLRELLGQGTDIDLRLQGWWLPITPEWEFHEVSVLADTGPPIVGFPSMPHVYSCINVATTWNHYRAVRIRHLEVLLEIIAEIDRRNLASPSNVASFQRPIWQHEILNLSNDICNSIPYLFGELQSGEVNQQSMSARGYLSLWPLRIAITVNGIGVPKRKWLAEKARYIGDVLGISLSFQLVAVLPQIIKQKKQFSGFRGKLAEQTNFPNFGLS</sequence>
<dbReference type="Proteomes" id="UP000799776">
    <property type="component" value="Unassembled WGS sequence"/>
</dbReference>
<feature type="domain" description="Zn(2)-C6 fungal-type" evidence="2">
    <location>
        <begin position="10"/>
        <end position="38"/>
    </location>
</feature>
<dbReference type="InterPro" id="IPR021858">
    <property type="entry name" value="Fun_TF"/>
</dbReference>
<gene>
    <name evidence="3" type="ORF">K490DRAFT_57251</name>
</gene>
<dbReference type="EMBL" id="ML978721">
    <property type="protein sequence ID" value="KAF2087193.1"/>
    <property type="molecule type" value="Genomic_DNA"/>
</dbReference>
<keyword evidence="4" id="KW-1185">Reference proteome</keyword>
<dbReference type="Pfam" id="PF11951">
    <property type="entry name" value="Fungal_trans_2"/>
    <property type="match status" value="1"/>
</dbReference>
<dbReference type="InterPro" id="IPR053175">
    <property type="entry name" value="DHMBA_Reg_Transcription_Factor"/>
</dbReference>
<protein>
    <recommendedName>
        <fullName evidence="2">Zn(2)-C6 fungal-type domain-containing protein</fullName>
    </recommendedName>
</protein>
<dbReference type="SMART" id="SM00066">
    <property type="entry name" value="GAL4"/>
    <property type="match status" value="1"/>
</dbReference>
<proteinExistence type="predicted"/>
<dbReference type="AlphaFoldDB" id="A0A9P4LZS1"/>
<evidence type="ECO:0000313" key="3">
    <source>
        <dbReference type="EMBL" id="KAF2087193.1"/>
    </source>
</evidence>
<comment type="caution">
    <text evidence="3">The sequence shown here is derived from an EMBL/GenBank/DDBJ whole genome shotgun (WGS) entry which is preliminary data.</text>
</comment>
<dbReference type="GO" id="GO:0008270">
    <property type="term" value="F:zinc ion binding"/>
    <property type="evidence" value="ECO:0007669"/>
    <property type="project" value="InterPro"/>
</dbReference>
<dbReference type="InterPro" id="IPR001138">
    <property type="entry name" value="Zn2Cys6_DnaBD"/>
</dbReference>
<name>A0A9P4LZS1_9PEZI</name>
<dbReference type="GO" id="GO:0000981">
    <property type="term" value="F:DNA-binding transcription factor activity, RNA polymerase II-specific"/>
    <property type="evidence" value="ECO:0007669"/>
    <property type="project" value="InterPro"/>
</dbReference>
<evidence type="ECO:0000313" key="4">
    <source>
        <dbReference type="Proteomes" id="UP000799776"/>
    </source>
</evidence>
<reference evidence="3" key="1">
    <citation type="journal article" date="2020" name="Stud. Mycol.">
        <title>101 Dothideomycetes genomes: a test case for predicting lifestyles and emergence of pathogens.</title>
        <authorList>
            <person name="Haridas S."/>
            <person name="Albert R."/>
            <person name="Binder M."/>
            <person name="Bloem J."/>
            <person name="Labutti K."/>
            <person name="Salamov A."/>
            <person name="Andreopoulos B."/>
            <person name="Baker S."/>
            <person name="Barry K."/>
            <person name="Bills G."/>
            <person name="Bluhm B."/>
            <person name="Cannon C."/>
            <person name="Castanera R."/>
            <person name="Culley D."/>
            <person name="Daum C."/>
            <person name="Ezra D."/>
            <person name="Gonzalez J."/>
            <person name="Henrissat B."/>
            <person name="Kuo A."/>
            <person name="Liang C."/>
            <person name="Lipzen A."/>
            <person name="Lutzoni F."/>
            <person name="Magnuson J."/>
            <person name="Mondo S."/>
            <person name="Nolan M."/>
            <person name="Ohm R."/>
            <person name="Pangilinan J."/>
            <person name="Park H.-J."/>
            <person name="Ramirez L."/>
            <person name="Alfaro M."/>
            <person name="Sun H."/>
            <person name="Tritt A."/>
            <person name="Yoshinaga Y."/>
            <person name="Zwiers L.-H."/>
            <person name="Turgeon B."/>
            <person name="Goodwin S."/>
            <person name="Spatafora J."/>
            <person name="Crous P."/>
            <person name="Grigoriev I."/>
        </authorList>
    </citation>
    <scope>NUCLEOTIDE SEQUENCE</scope>
    <source>
        <strain evidence="3">CBS 121410</strain>
    </source>
</reference>
<keyword evidence="1" id="KW-0539">Nucleus</keyword>
<accession>A0A9P4LZS1</accession>